<evidence type="ECO:0000313" key="6">
    <source>
        <dbReference type="EMBL" id="QDZ09078.1"/>
    </source>
</evidence>
<sequence length="168" mass="18332">MTIRDAVPADAAGILPMYNYAVAETTAIFDTRLSDLAGREAWLAQRRADGFPVLIAEIDGAIAGFASFGEFRAWDGYRFTVEHSIYVDPARHREGIGRALLAALIDRAQAAGKHAMMAGIAAENHVSLALHQALGFREVGRIPQVAEKFGRWLDLVFLQLILDGRDAP</sequence>
<dbReference type="OrthoDB" id="5459937at2"/>
<dbReference type="Pfam" id="PF00583">
    <property type="entry name" value="Acetyltransf_1"/>
    <property type="match status" value="1"/>
</dbReference>
<dbReference type="GO" id="GO:0016747">
    <property type="term" value="F:acyltransferase activity, transferring groups other than amino-acyl groups"/>
    <property type="evidence" value="ECO:0007669"/>
    <property type="project" value="InterPro"/>
</dbReference>
<keyword evidence="7" id="KW-1185">Reference proteome</keyword>
<evidence type="ECO:0000313" key="7">
    <source>
        <dbReference type="Proteomes" id="UP000315673"/>
    </source>
</evidence>
<dbReference type="PANTHER" id="PTHR43072">
    <property type="entry name" value="N-ACETYLTRANSFERASE"/>
    <property type="match status" value="1"/>
</dbReference>
<evidence type="ECO:0000256" key="3">
    <source>
        <dbReference type="ARBA" id="ARBA00050603"/>
    </source>
</evidence>
<gene>
    <name evidence="6" type="ORF">FPZ24_06520</name>
</gene>
<comment type="catalytic activity">
    <reaction evidence="4">
        <text>L-methionine sulfone + acetyl-CoA = N-acetyl-L-methionine sulfone + CoA + H(+)</text>
        <dbReference type="Rhea" id="RHEA:47656"/>
        <dbReference type="ChEBI" id="CHEBI:15378"/>
        <dbReference type="ChEBI" id="CHEBI:57287"/>
        <dbReference type="ChEBI" id="CHEBI:57288"/>
        <dbReference type="ChEBI" id="CHEBI:87824"/>
        <dbReference type="ChEBI" id="CHEBI:87825"/>
    </reaction>
</comment>
<keyword evidence="1 6" id="KW-0808">Transferase</keyword>
<protein>
    <submittedName>
        <fullName evidence="6">N-acetyltransferase</fullName>
    </submittedName>
</protein>
<keyword evidence="2" id="KW-0012">Acyltransferase</keyword>
<dbReference type="EMBL" id="CP042306">
    <property type="protein sequence ID" value="QDZ09078.1"/>
    <property type="molecule type" value="Genomic_DNA"/>
</dbReference>
<dbReference type="KEGG" id="spai:FPZ24_06520"/>
<proteinExistence type="predicted"/>
<comment type="catalytic activity">
    <reaction evidence="3">
        <text>L-methionine sulfoximine + acetyl-CoA = N-acetyl-L-methionine sulfoximine + CoA + H(+)</text>
        <dbReference type="Rhea" id="RHEA:47660"/>
        <dbReference type="ChEBI" id="CHEBI:15378"/>
        <dbReference type="ChEBI" id="CHEBI:57287"/>
        <dbReference type="ChEBI" id="CHEBI:57288"/>
        <dbReference type="ChEBI" id="CHEBI:87826"/>
        <dbReference type="ChEBI" id="CHEBI:87827"/>
    </reaction>
</comment>
<dbReference type="SUPFAM" id="SSF55729">
    <property type="entry name" value="Acyl-CoA N-acyltransferases (Nat)"/>
    <property type="match status" value="1"/>
</dbReference>
<dbReference type="Gene3D" id="3.40.630.30">
    <property type="match status" value="1"/>
</dbReference>
<dbReference type="FunFam" id="3.40.630.30:FF:000026">
    <property type="entry name" value="Phosphinothricin acetyltransferase"/>
    <property type="match status" value="1"/>
</dbReference>
<dbReference type="InterPro" id="IPR000182">
    <property type="entry name" value="GNAT_dom"/>
</dbReference>
<organism evidence="6 7">
    <name type="scientific">Sphingomonas panacisoli</name>
    <dbReference type="NCBI Taxonomy" id="1813879"/>
    <lineage>
        <taxon>Bacteria</taxon>
        <taxon>Pseudomonadati</taxon>
        <taxon>Pseudomonadota</taxon>
        <taxon>Alphaproteobacteria</taxon>
        <taxon>Sphingomonadales</taxon>
        <taxon>Sphingomonadaceae</taxon>
        <taxon>Sphingomonas</taxon>
    </lineage>
</organism>
<dbReference type="Proteomes" id="UP000315673">
    <property type="component" value="Chromosome"/>
</dbReference>
<evidence type="ECO:0000256" key="4">
    <source>
        <dbReference type="ARBA" id="ARBA00051334"/>
    </source>
</evidence>
<reference evidence="6 7" key="1">
    <citation type="submission" date="2019-07" db="EMBL/GenBank/DDBJ databases">
        <title>Full genome sequence of Sphingomonas sp. 4R-6-7(HKS19).</title>
        <authorList>
            <person name="Im W.-T."/>
        </authorList>
    </citation>
    <scope>NUCLEOTIDE SEQUENCE [LARGE SCALE GENOMIC DNA]</scope>
    <source>
        <strain evidence="6 7">HKS19</strain>
    </source>
</reference>
<evidence type="ECO:0000256" key="2">
    <source>
        <dbReference type="ARBA" id="ARBA00023315"/>
    </source>
</evidence>
<evidence type="ECO:0000256" key="1">
    <source>
        <dbReference type="ARBA" id="ARBA00022679"/>
    </source>
</evidence>
<feature type="domain" description="N-acetyltransferase" evidence="5">
    <location>
        <begin position="1"/>
        <end position="159"/>
    </location>
</feature>
<dbReference type="PROSITE" id="PS51186">
    <property type="entry name" value="GNAT"/>
    <property type="match status" value="1"/>
</dbReference>
<evidence type="ECO:0000259" key="5">
    <source>
        <dbReference type="PROSITE" id="PS51186"/>
    </source>
</evidence>
<accession>A0A5B8LLH1</accession>
<dbReference type="PANTHER" id="PTHR43072:SF23">
    <property type="entry name" value="UPF0039 PROTEIN C11D3.02C"/>
    <property type="match status" value="1"/>
</dbReference>
<name>A0A5B8LLH1_9SPHN</name>
<dbReference type="AlphaFoldDB" id="A0A5B8LLH1"/>
<dbReference type="CDD" id="cd04301">
    <property type="entry name" value="NAT_SF"/>
    <property type="match status" value="1"/>
</dbReference>
<dbReference type="InterPro" id="IPR016181">
    <property type="entry name" value="Acyl_CoA_acyltransferase"/>
</dbReference>